<evidence type="ECO:0000259" key="2">
    <source>
        <dbReference type="Pfam" id="PF14684"/>
    </source>
</evidence>
<dbReference type="Gene3D" id="3.30.750.44">
    <property type="match status" value="1"/>
</dbReference>
<dbReference type="GO" id="GO:0008233">
    <property type="term" value="F:peptidase activity"/>
    <property type="evidence" value="ECO:0007669"/>
    <property type="project" value="UniProtKB-KW"/>
</dbReference>
<dbReference type="InterPro" id="IPR029045">
    <property type="entry name" value="ClpP/crotonase-like_dom_sf"/>
</dbReference>
<dbReference type="Proteomes" id="UP001642464">
    <property type="component" value="Unassembled WGS sequence"/>
</dbReference>
<accession>A0ABP0SDS6</accession>
<dbReference type="Pfam" id="PF14684">
    <property type="entry name" value="Tricorn_C1"/>
    <property type="match status" value="1"/>
</dbReference>
<organism evidence="3 4">
    <name type="scientific">Durusdinium trenchii</name>
    <dbReference type="NCBI Taxonomy" id="1381693"/>
    <lineage>
        <taxon>Eukaryota</taxon>
        <taxon>Sar</taxon>
        <taxon>Alveolata</taxon>
        <taxon>Dinophyceae</taxon>
        <taxon>Suessiales</taxon>
        <taxon>Symbiodiniaceae</taxon>
        <taxon>Durusdinium</taxon>
    </lineage>
</organism>
<keyword evidence="4" id="KW-1185">Reference proteome</keyword>
<feature type="transmembrane region" description="Helical" evidence="1">
    <location>
        <begin position="39"/>
        <end position="58"/>
    </location>
</feature>
<keyword evidence="1" id="KW-1133">Transmembrane helix</keyword>
<evidence type="ECO:0000313" key="4">
    <source>
        <dbReference type="Proteomes" id="UP001642464"/>
    </source>
</evidence>
<comment type="caution">
    <text evidence="3">The sequence shown here is derived from an EMBL/GenBank/DDBJ whole genome shotgun (WGS) entry which is preliminary data.</text>
</comment>
<dbReference type="EMBL" id="CAXAMM010043539">
    <property type="protein sequence ID" value="CAK9110503.1"/>
    <property type="molecule type" value="Genomic_DNA"/>
</dbReference>
<dbReference type="GO" id="GO:0006508">
    <property type="term" value="P:proteolysis"/>
    <property type="evidence" value="ECO:0007669"/>
    <property type="project" value="UniProtKB-KW"/>
</dbReference>
<evidence type="ECO:0000313" key="3">
    <source>
        <dbReference type="EMBL" id="CAK9110503.1"/>
    </source>
</evidence>
<protein>
    <submittedName>
        <fullName evidence="3">Carboxyl-terminal-processing protease (CtpA)</fullName>
    </submittedName>
</protein>
<keyword evidence="1" id="KW-0812">Transmembrane</keyword>
<dbReference type="SUPFAM" id="SSF52096">
    <property type="entry name" value="ClpP/crotonase"/>
    <property type="match status" value="1"/>
</dbReference>
<gene>
    <name evidence="3" type="ORF">SCF082_LOCUS51321</name>
</gene>
<dbReference type="InterPro" id="IPR028204">
    <property type="entry name" value="Tricorn_C1"/>
</dbReference>
<feature type="domain" description="Tricorn protease C1" evidence="2">
    <location>
        <begin position="65"/>
        <end position="97"/>
    </location>
</feature>
<name>A0ABP0SDS6_9DINO</name>
<sequence>PLATPSRPRVARVARADGPVGLRSAEHSGELTQRKQRPVIAVLVAMMLSFSLAAAALAPPDPTVEAAWGFVRRNYYDQTFNKQDWNALHERFLRRVDQGERAESVVREMVQSLGDRYSRVIDAATFEQLMAFDPMGVGLVLARNDQKEVIISSPPFAGSSAAKAGKRGDGDAEILGLRRCSRGAKHSFLSFQAENKRIL</sequence>
<keyword evidence="1" id="KW-0472">Membrane</keyword>
<evidence type="ECO:0000256" key="1">
    <source>
        <dbReference type="SAM" id="Phobius"/>
    </source>
</evidence>
<proteinExistence type="predicted"/>
<reference evidence="3 4" key="1">
    <citation type="submission" date="2024-02" db="EMBL/GenBank/DDBJ databases">
        <authorList>
            <person name="Chen Y."/>
            <person name="Shah S."/>
            <person name="Dougan E. K."/>
            <person name="Thang M."/>
            <person name="Chan C."/>
        </authorList>
    </citation>
    <scope>NUCLEOTIDE SEQUENCE [LARGE SCALE GENOMIC DNA]</scope>
</reference>
<keyword evidence="3" id="KW-0378">Hydrolase</keyword>
<keyword evidence="3" id="KW-0645">Protease</keyword>
<feature type="non-terminal residue" evidence="3">
    <location>
        <position position="1"/>
    </location>
</feature>